<evidence type="ECO:0000256" key="3">
    <source>
        <dbReference type="PROSITE-ProRule" id="PRU00023"/>
    </source>
</evidence>
<evidence type="ECO:0000313" key="5">
    <source>
        <dbReference type="Proteomes" id="UP000250140"/>
    </source>
</evidence>
<dbReference type="Proteomes" id="UP000250140">
    <property type="component" value="Unassembled WGS sequence"/>
</dbReference>
<dbReference type="PROSITE" id="PS50088">
    <property type="entry name" value="ANK_REPEAT"/>
    <property type="match status" value="3"/>
</dbReference>
<dbReference type="PROSITE" id="PS50297">
    <property type="entry name" value="ANK_REP_REGION"/>
    <property type="match status" value="3"/>
</dbReference>
<keyword evidence="5" id="KW-1185">Reference proteome</keyword>
<dbReference type="OrthoDB" id="539213at2759"/>
<dbReference type="PANTHER" id="PTHR24171">
    <property type="entry name" value="ANKYRIN REPEAT DOMAIN-CONTAINING PROTEIN 39-RELATED"/>
    <property type="match status" value="1"/>
</dbReference>
<dbReference type="SMART" id="SM00248">
    <property type="entry name" value="ANK"/>
    <property type="match status" value="4"/>
</dbReference>
<evidence type="ECO:0000256" key="1">
    <source>
        <dbReference type="ARBA" id="ARBA00022737"/>
    </source>
</evidence>
<evidence type="ECO:0000256" key="2">
    <source>
        <dbReference type="ARBA" id="ARBA00023043"/>
    </source>
</evidence>
<proteinExistence type="predicted"/>
<dbReference type="Gene3D" id="1.25.40.20">
    <property type="entry name" value="Ankyrin repeat-containing domain"/>
    <property type="match status" value="1"/>
</dbReference>
<organism evidence="4 5">
    <name type="scientific">Glonium stellatum</name>
    <dbReference type="NCBI Taxonomy" id="574774"/>
    <lineage>
        <taxon>Eukaryota</taxon>
        <taxon>Fungi</taxon>
        <taxon>Dikarya</taxon>
        <taxon>Ascomycota</taxon>
        <taxon>Pezizomycotina</taxon>
        <taxon>Dothideomycetes</taxon>
        <taxon>Pleosporomycetidae</taxon>
        <taxon>Gloniales</taxon>
        <taxon>Gloniaceae</taxon>
        <taxon>Glonium</taxon>
    </lineage>
</organism>
<feature type="repeat" description="ANK" evidence="3">
    <location>
        <begin position="81"/>
        <end position="114"/>
    </location>
</feature>
<dbReference type="SUPFAM" id="SSF48403">
    <property type="entry name" value="Ankyrin repeat"/>
    <property type="match status" value="1"/>
</dbReference>
<dbReference type="PRINTS" id="PR01415">
    <property type="entry name" value="ANKYRIN"/>
</dbReference>
<keyword evidence="2 3" id="KW-0040">ANK repeat</keyword>
<keyword evidence="1" id="KW-0677">Repeat</keyword>
<protein>
    <submittedName>
        <fullName evidence="4">Ankyrin</fullName>
    </submittedName>
</protein>
<dbReference type="Pfam" id="PF00023">
    <property type="entry name" value="Ank"/>
    <property type="match status" value="1"/>
</dbReference>
<sequence>MKPEDISQINSAGETLLHEAVRLGIVNIVRLLLEAGADANIEDNMRRLPIHWACANYGAKFDGILSIILDYTDDPNYRDRSGETPLQLAARHDRTEAVVRLLTEEKVEVDVPNPDGQTALYVAAKKGYEAVARVLIQNRADINTKEQHGGTALYM</sequence>
<feature type="repeat" description="ANK" evidence="3">
    <location>
        <begin position="12"/>
        <end position="44"/>
    </location>
</feature>
<accession>A0A8E2JM64</accession>
<feature type="non-terminal residue" evidence="4">
    <location>
        <position position="155"/>
    </location>
</feature>
<dbReference type="InterPro" id="IPR036770">
    <property type="entry name" value="Ankyrin_rpt-contain_sf"/>
</dbReference>
<name>A0A8E2JM64_9PEZI</name>
<dbReference type="AlphaFoldDB" id="A0A8E2JM64"/>
<evidence type="ECO:0000313" key="4">
    <source>
        <dbReference type="EMBL" id="OCL02207.1"/>
    </source>
</evidence>
<dbReference type="EMBL" id="KV750986">
    <property type="protein sequence ID" value="OCL02207.1"/>
    <property type="molecule type" value="Genomic_DNA"/>
</dbReference>
<reference evidence="4 5" key="1">
    <citation type="journal article" date="2016" name="Nat. Commun.">
        <title>Ectomycorrhizal ecology is imprinted in the genome of the dominant symbiotic fungus Cenococcum geophilum.</title>
        <authorList>
            <consortium name="DOE Joint Genome Institute"/>
            <person name="Peter M."/>
            <person name="Kohler A."/>
            <person name="Ohm R.A."/>
            <person name="Kuo A."/>
            <person name="Krutzmann J."/>
            <person name="Morin E."/>
            <person name="Arend M."/>
            <person name="Barry K.W."/>
            <person name="Binder M."/>
            <person name="Choi C."/>
            <person name="Clum A."/>
            <person name="Copeland A."/>
            <person name="Grisel N."/>
            <person name="Haridas S."/>
            <person name="Kipfer T."/>
            <person name="LaButti K."/>
            <person name="Lindquist E."/>
            <person name="Lipzen A."/>
            <person name="Maire R."/>
            <person name="Meier B."/>
            <person name="Mihaltcheva S."/>
            <person name="Molinier V."/>
            <person name="Murat C."/>
            <person name="Poggeler S."/>
            <person name="Quandt C.A."/>
            <person name="Sperisen C."/>
            <person name="Tritt A."/>
            <person name="Tisserant E."/>
            <person name="Crous P.W."/>
            <person name="Henrissat B."/>
            <person name="Nehls U."/>
            <person name="Egli S."/>
            <person name="Spatafora J.W."/>
            <person name="Grigoriev I.V."/>
            <person name="Martin F.M."/>
        </authorList>
    </citation>
    <scope>NUCLEOTIDE SEQUENCE [LARGE SCALE GENOMIC DNA]</scope>
    <source>
        <strain evidence="4 5">CBS 207.34</strain>
    </source>
</reference>
<dbReference type="Pfam" id="PF12796">
    <property type="entry name" value="Ank_2"/>
    <property type="match status" value="1"/>
</dbReference>
<dbReference type="InterPro" id="IPR002110">
    <property type="entry name" value="Ankyrin_rpt"/>
</dbReference>
<feature type="repeat" description="ANK" evidence="3">
    <location>
        <begin position="115"/>
        <end position="147"/>
    </location>
</feature>
<gene>
    <name evidence="4" type="ORF">AOQ84DRAFT_349485</name>
</gene>